<dbReference type="Proteomes" id="UP001148838">
    <property type="component" value="Unassembled WGS sequence"/>
</dbReference>
<proteinExistence type="predicted"/>
<organism evidence="10 11">
    <name type="scientific">Periplaneta americana</name>
    <name type="common">American cockroach</name>
    <name type="synonym">Blatta americana</name>
    <dbReference type="NCBI Taxonomy" id="6978"/>
    <lineage>
        <taxon>Eukaryota</taxon>
        <taxon>Metazoa</taxon>
        <taxon>Ecdysozoa</taxon>
        <taxon>Arthropoda</taxon>
        <taxon>Hexapoda</taxon>
        <taxon>Insecta</taxon>
        <taxon>Pterygota</taxon>
        <taxon>Neoptera</taxon>
        <taxon>Polyneoptera</taxon>
        <taxon>Dictyoptera</taxon>
        <taxon>Blattodea</taxon>
        <taxon>Blattoidea</taxon>
        <taxon>Blattidae</taxon>
        <taxon>Blattinae</taxon>
        <taxon>Periplaneta</taxon>
    </lineage>
</organism>
<protein>
    <submittedName>
        <fullName evidence="10">Uncharacterized protein</fullName>
    </submittedName>
</protein>
<dbReference type="PANTHER" id="PTHR47678">
    <property type="entry name" value="TETRATRICOPEPTIDE REPEAT PROTEIN 31"/>
    <property type="match status" value="1"/>
</dbReference>
<dbReference type="InterPro" id="IPR035979">
    <property type="entry name" value="RBD_domain_sf"/>
</dbReference>
<feature type="compositionally biased region" description="Acidic residues" evidence="6">
    <location>
        <begin position="12"/>
        <end position="23"/>
    </location>
</feature>
<evidence type="ECO:0000313" key="11">
    <source>
        <dbReference type="Proteomes" id="UP001148838"/>
    </source>
</evidence>
<feature type="compositionally biased region" description="Polar residues" evidence="6">
    <location>
        <begin position="1"/>
        <end position="10"/>
    </location>
</feature>
<keyword evidence="5" id="KW-0175">Coiled coil</keyword>
<feature type="region of interest" description="Disordered" evidence="6">
    <location>
        <begin position="1"/>
        <end position="23"/>
    </location>
</feature>
<evidence type="ECO:0000256" key="5">
    <source>
        <dbReference type="SAM" id="Coils"/>
    </source>
</evidence>
<dbReference type="Pfam" id="PF00515">
    <property type="entry name" value="TPR_1"/>
    <property type="match status" value="1"/>
</dbReference>
<keyword evidence="4" id="KW-0863">Zinc-finger</keyword>
<evidence type="ECO:0000256" key="4">
    <source>
        <dbReference type="PROSITE-ProRule" id="PRU00723"/>
    </source>
</evidence>
<dbReference type="SMART" id="SM00360">
    <property type="entry name" value="RRM"/>
    <property type="match status" value="1"/>
</dbReference>
<evidence type="ECO:0000259" key="7">
    <source>
        <dbReference type="PROSITE" id="PS50030"/>
    </source>
</evidence>
<evidence type="ECO:0000259" key="9">
    <source>
        <dbReference type="PROSITE" id="PS50103"/>
    </source>
</evidence>
<comment type="caution">
    <text evidence="10">The sequence shown here is derived from an EMBL/GenBank/DDBJ whole genome shotgun (WGS) entry which is preliminary data.</text>
</comment>
<dbReference type="PROSITE" id="PS50102">
    <property type="entry name" value="RRM"/>
    <property type="match status" value="1"/>
</dbReference>
<evidence type="ECO:0000259" key="8">
    <source>
        <dbReference type="PROSITE" id="PS50102"/>
    </source>
</evidence>
<feature type="domain" description="RRM" evidence="8">
    <location>
        <begin position="272"/>
        <end position="344"/>
    </location>
</feature>
<dbReference type="Gene3D" id="1.10.8.10">
    <property type="entry name" value="DNA helicase RuvA subunit, C-terminal domain"/>
    <property type="match status" value="1"/>
</dbReference>
<dbReference type="SMART" id="SM00028">
    <property type="entry name" value="TPR"/>
    <property type="match status" value="3"/>
</dbReference>
<dbReference type="PROSITE" id="PS50030">
    <property type="entry name" value="UBA"/>
    <property type="match status" value="1"/>
</dbReference>
<evidence type="ECO:0000256" key="2">
    <source>
        <dbReference type="PROSITE-ProRule" id="PRU00176"/>
    </source>
</evidence>
<dbReference type="CDD" id="cd00590">
    <property type="entry name" value="RRM_SF"/>
    <property type="match status" value="1"/>
</dbReference>
<dbReference type="SUPFAM" id="SSF54928">
    <property type="entry name" value="RNA-binding domain, RBD"/>
    <property type="match status" value="1"/>
</dbReference>
<feature type="region of interest" description="Disordered" evidence="6">
    <location>
        <begin position="248"/>
        <end position="268"/>
    </location>
</feature>
<dbReference type="PANTHER" id="PTHR47678:SF4">
    <property type="entry name" value="SHOCK PROTEIN 70 (HSP70)-INTERACTING PROTEIN, PUTATIVE-RELATED"/>
    <property type="match status" value="1"/>
</dbReference>
<dbReference type="SUPFAM" id="SSF48452">
    <property type="entry name" value="TPR-like"/>
    <property type="match status" value="1"/>
</dbReference>
<feature type="domain" description="C3H1-type" evidence="9">
    <location>
        <begin position="368"/>
        <end position="395"/>
    </location>
</feature>
<keyword evidence="3" id="KW-0802">TPR repeat</keyword>
<keyword evidence="1 2" id="KW-0694">RNA-binding</keyword>
<dbReference type="Pfam" id="PF13181">
    <property type="entry name" value="TPR_8"/>
    <property type="match status" value="1"/>
</dbReference>
<reference evidence="10 11" key="1">
    <citation type="journal article" date="2022" name="Allergy">
        <title>Genome assembly and annotation of Periplaneta americana reveal a comprehensive cockroach allergen profile.</title>
        <authorList>
            <person name="Wang L."/>
            <person name="Xiong Q."/>
            <person name="Saelim N."/>
            <person name="Wang L."/>
            <person name="Nong W."/>
            <person name="Wan A.T."/>
            <person name="Shi M."/>
            <person name="Liu X."/>
            <person name="Cao Q."/>
            <person name="Hui J.H.L."/>
            <person name="Sookrung N."/>
            <person name="Leung T.F."/>
            <person name="Tungtrongchitr A."/>
            <person name="Tsui S.K.W."/>
        </authorList>
    </citation>
    <scope>NUCLEOTIDE SEQUENCE [LARGE SCALE GENOMIC DNA]</scope>
    <source>
        <strain evidence="10">PWHHKU_190912</strain>
    </source>
</reference>
<dbReference type="SUPFAM" id="SSF46934">
    <property type="entry name" value="UBA-like"/>
    <property type="match status" value="1"/>
</dbReference>
<sequence>SKLNGESVSASLEDDHEDEDDFLDPNSAFVSIAVSKNKRSCSTTAISHMDRSQRTRNVKKPADAEDIVVMESERLAVEGYNAASREEYIEAVQYFTKAIRLVNNDHRFYGNRSFCYCQLGQYDKALKDADKAITFAAQSPKGYYRRGEALRGLKQYKQAEEAFERVVQLDEDCDDAKQELENVKIQQLVEMGFAEDQAYAAIQQYTSVQAAVEVLTAEIPVTPFTNNSEIYYSDDEVDNFVSSAAAAPRTAQNSQAAGKTNKMDPSNPEGHLSLWVGNITQNVSEKQLIELFSRFGVVLSVRLLPEKFCAFINFRDKSAPGPAMKHLQGKDMGGERLLIRYPNNPVPEQIVLKKTVPPGASQTKLTGPVNGDECHFWRTTGCAFGNKCRYKHLPENKGIDRKPWQKTV</sequence>
<dbReference type="Pfam" id="PF00076">
    <property type="entry name" value="RRM_1"/>
    <property type="match status" value="1"/>
</dbReference>
<feature type="coiled-coil region" evidence="5">
    <location>
        <begin position="159"/>
        <end position="186"/>
    </location>
</feature>
<evidence type="ECO:0000256" key="1">
    <source>
        <dbReference type="ARBA" id="ARBA00022884"/>
    </source>
</evidence>
<dbReference type="InterPro" id="IPR012677">
    <property type="entry name" value="Nucleotide-bd_a/b_plait_sf"/>
</dbReference>
<name>A0ABQ8TTI0_PERAM</name>
<feature type="domain" description="UBA" evidence="7">
    <location>
        <begin position="168"/>
        <end position="218"/>
    </location>
</feature>
<dbReference type="PROSITE" id="PS50005">
    <property type="entry name" value="TPR"/>
    <property type="match status" value="1"/>
</dbReference>
<dbReference type="PROSITE" id="PS50103">
    <property type="entry name" value="ZF_C3H1"/>
    <property type="match status" value="1"/>
</dbReference>
<dbReference type="InterPro" id="IPR000504">
    <property type="entry name" value="RRM_dom"/>
</dbReference>
<evidence type="ECO:0000256" key="3">
    <source>
        <dbReference type="PROSITE-ProRule" id="PRU00339"/>
    </source>
</evidence>
<dbReference type="InterPro" id="IPR019734">
    <property type="entry name" value="TPR_rpt"/>
</dbReference>
<dbReference type="EMBL" id="JAJSOF020000003">
    <property type="protein sequence ID" value="KAJ4448650.1"/>
    <property type="molecule type" value="Genomic_DNA"/>
</dbReference>
<feature type="repeat" description="TPR" evidence="3">
    <location>
        <begin position="140"/>
        <end position="173"/>
    </location>
</feature>
<accession>A0ABQ8TTI0</accession>
<feature type="zinc finger region" description="C3H1-type" evidence="4">
    <location>
        <begin position="368"/>
        <end position="395"/>
    </location>
</feature>
<keyword evidence="4" id="KW-0479">Metal-binding</keyword>
<dbReference type="InterPro" id="IPR000571">
    <property type="entry name" value="Znf_CCCH"/>
</dbReference>
<gene>
    <name evidence="10" type="ORF">ANN_00040</name>
</gene>
<feature type="non-terminal residue" evidence="10">
    <location>
        <position position="1"/>
    </location>
</feature>
<dbReference type="InterPro" id="IPR015940">
    <property type="entry name" value="UBA"/>
</dbReference>
<evidence type="ECO:0000256" key="6">
    <source>
        <dbReference type="SAM" id="MobiDB-lite"/>
    </source>
</evidence>
<keyword evidence="4" id="KW-0862">Zinc</keyword>
<evidence type="ECO:0000313" key="10">
    <source>
        <dbReference type="EMBL" id="KAJ4448650.1"/>
    </source>
</evidence>
<dbReference type="Gene3D" id="3.30.70.330">
    <property type="match status" value="1"/>
</dbReference>
<dbReference type="InterPro" id="IPR009060">
    <property type="entry name" value="UBA-like_sf"/>
</dbReference>
<keyword evidence="11" id="KW-1185">Reference proteome</keyword>
<dbReference type="InterPro" id="IPR011990">
    <property type="entry name" value="TPR-like_helical_dom_sf"/>
</dbReference>
<dbReference type="Gene3D" id="1.25.40.10">
    <property type="entry name" value="Tetratricopeptide repeat domain"/>
    <property type="match status" value="1"/>
</dbReference>